<dbReference type="InterPro" id="IPR021131">
    <property type="entry name" value="Ribosomal_uL15/eL18"/>
</dbReference>
<evidence type="ECO:0000313" key="8">
    <source>
        <dbReference type="Proteomes" id="UP000690515"/>
    </source>
</evidence>
<organism evidence="7 8">
    <name type="scientific">Zooshikella harenae</name>
    <dbReference type="NCBI Taxonomy" id="2827238"/>
    <lineage>
        <taxon>Bacteria</taxon>
        <taxon>Pseudomonadati</taxon>
        <taxon>Pseudomonadota</taxon>
        <taxon>Gammaproteobacteria</taxon>
        <taxon>Oceanospirillales</taxon>
        <taxon>Zooshikellaceae</taxon>
        <taxon>Zooshikella</taxon>
    </lineage>
</organism>
<dbReference type="GO" id="GO:0005840">
    <property type="term" value="C:ribosome"/>
    <property type="evidence" value="ECO:0007669"/>
    <property type="project" value="UniProtKB-KW"/>
</dbReference>
<dbReference type="InterPro" id="IPR030878">
    <property type="entry name" value="Ribosomal_uL15"/>
</dbReference>
<dbReference type="PANTHER" id="PTHR12934">
    <property type="entry name" value="50S RIBOSOMAL PROTEIN L15"/>
    <property type="match status" value="1"/>
</dbReference>
<dbReference type="EMBL" id="JAGSOY010000031">
    <property type="protein sequence ID" value="MBU2712141.1"/>
    <property type="molecule type" value="Genomic_DNA"/>
</dbReference>
<keyword evidence="8" id="KW-1185">Reference proteome</keyword>
<dbReference type="InterPro" id="IPR005749">
    <property type="entry name" value="Ribosomal_uL15_bac-type"/>
</dbReference>
<evidence type="ECO:0000313" key="7">
    <source>
        <dbReference type="EMBL" id="MBU2712141.1"/>
    </source>
</evidence>
<evidence type="ECO:0000256" key="2">
    <source>
        <dbReference type="ARBA" id="ARBA00022980"/>
    </source>
</evidence>
<comment type="function">
    <text evidence="4">Binds to the 23S rRNA.</text>
</comment>
<evidence type="ECO:0000256" key="5">
    <source>
        <dbReference type="SAM" id="MobiDB-lite"/>
    </source>
</evidence>
<proteinExistence type="inferred from homology"/>
<dbReference type="InterPro" id="IPR036227">
    <property type="entry name" value="Ribosomal_uL15/eL18_sf"/>
</dbReference>
<reference evidence="7 8" key="1">
    <citation type="submission" date="2021-04" db="EMBL/GenBank/DDBJ databases">
        <authorList>
            <person name="Pira H."/>
            <person name="Risdian C."/>
            <person name="Wink J."/>
        </authorList>
    </citation>
    <scope>NUCLEOTIDE SEQUENCE [LARGE SCALE GENOMIC DNA]</scope>
    <source>
        <strain evidence="7 8">WH53</strain>
    </source>
</reference>
<feature type="domain" description="Large ribosomal subunit protein uL15/eL18" evidence="6">
    <location>
        <begin position="80"/>
        <end position="143"/>
    </location>
</feature>
<sequence>MHLNSLKPAPGSRKSGKRVGRGIGSGLGKTGGRGHKGLKSRSGGTVKPGFEGGQQPLQRRLPKFGFTSRKALYTAEVRLNELAKVEAEVIDLQALRAANIISANVKRVKVILSGEITTAKTVKGLAMTKGARAAIEAAGGKVED</sequence>
<evidence type="ECO:0000256" key="3">
    <source>
        <dbReference type="ARBA" id="ARBA00023274"/>
    </source>
</evidence>
<dbReference type="RefSeq" id="WP_215820373.1">
    <property type="nucleotide sequence ID" value="NZ_JAGSOY010000031.1"/>
</dbReference>
<gene>
    <name evidence="4 7" type="primary">rplO</name>
    <name evidence="7" type="ORF">KCG35_13830</name>
</gene>
<dbReference type="Pfam" id="PF00828">
    <property type="entry name" value="Ribosomal_L27A"/>
    <property type="match status" value="1"/>
</dbReference>
<dbReference type="SUPFAM" id="SSF52080">
    <property type="entry name" value="Ribosomal proteins L15p and L18e"/>
    <property type="match status" value="1"/>
</dbReference>
<keyword evidence="2 4" id="KW-0689">Ribosomal protein</keyword>
<name>A0ABS5ZFT4_9GAMM</name>
<keyword evidence="4" id="KW-0699">rRNA-binding</keyword>
<dbReference type="HAMAP" id="MF_01341">
    <property type="entry name" value="Ribosomal_uL15"/>
    <property type="match status" value="1"/>
</dbReference>
<keyword evidence="3 4" id="KW-0687">Ribonucleoprotein</keyword>
<comment type="similarity">
    <text evidence="1 4">Belongs to the universal ribosomal protein uL15 family.</text>
</comment>
<dbReference type="Proteomes" id="UP000690515">
    <property type="component" value="Unassembled WGS sequence"/>
</dbReference>
<dbReference type="PANTHER" id="PTHR12934:SF11">
    <property type="entry name" value="LARGE RIBOSOMAL SUBUNIT PROTEIN UL15M"/>
    <property type="match status" value="1"/>
</dbReference>
<protein>
    <recommendedName>
        <fullName evidence="4">Large ribosomal subunit protein uL15</fullName>
    </recommendedName>
</protein>
<evidence type="ECO:0000256" key="4">
    <source>
        <dbReference type="HAMAP-Rule" id="MF_01341"/>
    </source>
</evidence>
<dbReference type="Gene3D" id="3.100.10.10">
    <property type="match status" value="1"/>
</dbReference>
<evidence type="ECO:0000259" key="6">
    <source>
        <dbReference type="Pfam" id="PF00828"/>
    </source>
</evidence>
<keyword evidence="4" id="KW-0694">RNA-binding</keyword>
<dbReference type="NCBIfam" id="TIGR01071">
    <property type="entry name" value="rplO_bact"/>
    <property type="match status" value="1"/>
</dbReference>
<comment type="subunit">
    <text evidence="4">Part of the 50S ribosomal subunit.</text>
</comment>
<comment type="caution">
    <text evidence="7">The sequence shown here is derived from an EMBL/GenBank/DDBJ whole genome shotgun (WGS) entry which is preliminary data.</text>
</comment>
<feature type="compositionally biased region" description="Gly residues" evidence="5">
    <location>
        <begin position="21"/>
        <end position="31"/>
    </location>
</feature>
<evidence type="ECO:0000256" key="1">
    <source>
        <dbReference type="ARBA" id="ARBA00007320"/>
    </source>
</evidence>
<feature type="region of interest" description="Disordered" evidence="5">
    <location>
        <begin position="1"/>
        <end position="61"/>
    </location>
</feature>
<accession>A0ABS5ZFT4</accession>